<reference evidence="5" key="1">
    <citation type="journal article" date="2019" name="Int. J. Syst. Evol. Microbiol.">
        <title>The Global Catalogue of Microorganisms (GCM) 10K type strain sequencing project: providing services to taxonomists for standard genome sequencing and annotation.</title>
        <authorList>
            <consortium name="The Broad Institute Genomics Platform"/>
            <consortium name="The Broad Institute Genome Sequencing Center for Infectious Disease"/>
            <person name="Wu L."/>
            <person name="Ma J."/>
        </authorList>
    </citation>
    <scope>NUCLEOTIDE SEQUENCE [LARGE SCALE GENOMIC DNA]</scope>
    <source>
        <strain evidence="5">JCM 17917</strain>
    </source>
</reference>
<protein>
    <recommendedName>
        <fullName evidence="3">Outer membrane protein beta-barrel domain-containing protein</fullName>
    </recommendedName>
</protein>
<dbReference type="Proteomes" id="UP001501844">
    <property type="component" value="Unassembled WGS sequence"/>
</dbReference>
<sequence>MGLTSFSALANPSQGEASKEAPKKETILLANKSEATPTGLTLTYSQALSTYKPFSAKRSAKAAVSAGTGELKIGYVIAMKGSKPDGMFGPVSASFDKGLNVELGPGVISAGLGLSFASYGDDEDDFETSSTMIVISPRATYHLDLLQNENLDLYGGLAFNYGIFSYSFEYTGNDPDLKKFYGDVDESDTDSELAILAGATYYFTEKFGGFLEVSSSDWNRASLGVAIKF</sequence>
<feature type="region of interest" description="Disordered" evidence="2">
    <location>
        <begin position="1"/>
        <end position="23"/>
    </location>
</feature>
<evidence type="ECO:0000313" key="4">
    <source>
        <dbReference type="EMBL" id="GAA4316282.1"/>
    </source>
</evidence>
<evidence type="ECO:0000256" key="1">
    <source>
        <dbReference type="ARBA" id="ARBA00022729"/>
    </source>
</evidence>
<organism evidence="4 5">
    <name type="scientific">Nibribacter koreensis</name>
    <dbReference type="NCBI Taxonomy" id="1084519"/>
    <lineage>
        <taxon>Bacteria</taxon>
        <taxon>Pseudomonadati</taxon>
        <taxon>Bacteroidota</taxon>
        <taxon>Cytophagia</taxon>
        <taxon>Cytophagales</taxon>
        <taxon>Hymenobacteraceae</taxon>
        <taxon>Nibribacter</taxon>
    </lineage>
</organism>
<dbReference type="InterPro" id="IPR011250">
    <property type="entry name" value="OMP/PagP_B-barrel"/>
</dbReference>
<name>A0ABP8G2Y2_9BACT</name>
<dbReference type="Pfam" id="PF13505">
    <property type="entry name" value="OMP_b-brl"/>
    <property type="match status" value="1"/>
</dbReference>
<evidence type="ECO:0000256" key="2">
    <source>
        <dbReference type="SAM" id="MobiDB-lite"/>
    </source>
</evidence>
<comment type="caution">
    <text evidence="4">The sequence shown here is derived from an EMBL/GenBank/DDBJ whole genome shotgun (WGS) entry which is preliminary data.</text>
</comment>
<evidence type="ECO:0000313" key="5">
    <source>
        <dbReference type="Proteomes" id="UP001501844"/>
    </source>
</evidence>
<proteinExistence type="predicted"/>
<dbReference type="SUPFAM" id="SSF56925">
    <property type="entry name" value="OMPA-like"/>
    <property type="match status" value="1"/>
</dbReference>
<feature type="domain" description="Outer membrane protein beta-barrel" evidence="3">
    <location>
        <begin position="62"/>
        <end position="210"/>
    </location>
</feature>
<keyword evidence="5" id="KW-1185">Reference proteome</keyword>
<dbReference type="EMBL" id="BAABGX010000003">
    <property type="protein sequence ID" value="GAA4316282.1"/>
    <property type="molecule type" value="Genomic_DNA"/>
</dbReference>
<gene>
    <name evidence="4" type="ORF">GCM10023183_37440</name>
</gene>
<evidence type="ECO:0000259" key="3">
    <source>
        <dbReference type="Pfam" id="PF13505"/>
    </source>
</evidence>
<feature type="compositionally biased region" description="Polar residues" evidence="2">
    <location>
        <begin position="1"/>
        <end position="16"/>
    </location>
</feature>
<dbReference type="InterPro" id="IPR027385">
    <property type="entry name" value="Beta-barrel_OMP"/>
</dbReference>
<keyword evidence="1" id="KW-0732">Signal</keyword>
<accession>A0ABP8G2Y2</accession>